<accession>A0ABP1DR59</accession>
<feature type="compositionally biased region" description="Acidic residues" evidence="1">
    <location>
        <begin position="188"/>
        <end position="204"/>
    </location>
</feature>
<feature type="region of interest" description="Disordered" evidence="1">
    <location>
        <begin position="170"/>
        <end position="219"/>
    </location>
</feature>
<evidence type="ECO:0000256" key="1">
    <source>
        <dbReference type="SAM" id="MobiDB-lite"/>
    </source>
</evidence>
<feature type="compositionally biased region" description="Polar residues" evidence="1">
    <location>
        <begin position="170"/>
        <end position="184"/>
    </location>
</feature>
<organism evidence="2 3">
    <name type="scientific">Somion occarium</name>
    <dbReference type="NCBI Taxonomy" id="3059160"/>
    <lineage>
        <taxon>Eukaryota</taxon>
        <taxon>Fungi</taxon>
        <taxon>Dikarya</taxon>
        <taxon>Basidiomycota</taxon>
        <taxon>Agaricomycotina</taxon>
        <taxon>Agaricomycetes</taxon>
        <taxon>Polyporales</taxon>
        <taxon>Cerrenaceae</taxon>
        <taxon>Somion</taxon>
    </lineage>
</organism>
<name>A0ABP1DR59_9APHY</name>
<evidence type="ECO:0000313" key="2">
    <source>
        <dbReference type="EMBL" id="CAL1710275.1"/>
    </source>
</evidence>
<dbReference type="Proteomes" id="UP001497453">
    <property type="component" value="Chromosome 5"/>
</dbReference>
<gene>
    <name evidence="2" type="ORF">GFSPODELE1_LOCUS7739</name>
</gene>
<protein>
    <submittedName>
        <fullName evidence="2">Uncharacterized protein</fullName>
    </submittedName>
</protein>
<reference evidence="3" key="1">
    <citation type="submission" date="2024-04" db="EMBL/GenBank/DDBJ databases">
        <authorList>
            <person name="Shaw F."/>
            <person name="Minotto A."/>
        </authorList>
    </citation>
    <scope>NUCLEOTIDE SEQUENCE [LARGE SCALE GENOMIC DNA]</scope>
</reference>
<proteinExistence type="predicted"/>
<keyword evidence="3" id="KW-1185">Reference proteome</keyword>
<dbReference type="EMBL" id="OZ037948">
    <property type="protein sequence ID" value="CAL1710275.1"/>
    <property type="molecule type" value="Genomic_DNA"/>
</dbReference>
<evidence type="ECO:0000313" key="3">
    <source>
        <dbReference type="Proteomes" id="UP001497453"/>
    </source>
</evidence>
<sequence>MSLPNPVLHTVNSSSEWPTVLRPITQLLHQQPPAFVSSAPHPPTSSSVQGLLEELEALPTDVDCSNESSLSTQALRDAFNLILLTVASMRQVAGQDSCEAEEPTRPLFCFFVKSIAHLMRSSAVILTEEPFILPRLEMNEILSSQGTFEGHAELLISHLWLGTGTASDSLSPSVSEPAATQSVNDVELGSDEDNQDEDDDEEGENDMREENPLRTGPSDVGLPFDAHMILGRGVRSYLILPILVVADYDNIISLMASTLYQRHVCGIRDPVVGLAFAKYGTVAQVFLGWASYMDLETPILHISRASKYASLIPSLGIYDLKDPWSACALAQFILSLQDHFQEVVEATTPFRIRPYCWRLDHNDNDDEFDALPSNDSLRNRIVLWRSRVVIDASTTHVSFLAPGIYNWTDSRFSHHPSRSFPVEMSSSNSLQPPTIITIARSCGSSAQDTASEKVASEHARSIMSRSGYNMQPAYELDQPKSSIASWLFERRSVLASRMNMKSARLGPTDDMGKEEYHDFEEKIEEFCRPFTMVWPREWKSKDDIPIKSDSLQQARDALWEQYTEFQNRHDVQIEDVDPEFFLILLDRFDCILWSSVRACASKVHNEPELKIRNVLEVKKRSPWDVLLQLFYIRTTEEFVSPYVHLERKITLSVNPTARQLKEGKPVDDVKRDMFSLSEDIVYRSLTEMSAAMHEDYNGELLSEAWAVLRRAYISDGLVRQLATNLSDAEFKTFILNRASEEPHEGICDAVIVTPFKVPETDHSLESFIPFVGNATDGPEDPHFDYDAILKRKEENQKSQKTVSYKKTKVRMDIGVNEMKRLLKNPLRVSSDTRGVKSSNFSGKYRVPNHFHKDKFVLLPRLLAEYKKTDNEDKGLHQDFMYIVSATNFLASCGVYDYPVYGLTTNGSVGGVMIVWQSKKFKKVNVIERQLPTFDIAEPFQAYQFVTFLLKLRKMDDLLEELTDQSRMPSTYSRTLCSHFVDECKDGCAQWAQQCHFEKMKTTTDKKTQQRDG</sequence>